<feature type="transmembrane region" description="Helical" evidence="6">
    <location>
        <begin position="425"/>
        <end position="449"/>
    </location>
</feature>
<evidence type="ECO:0000259" key="8">
    <source>
        <dbReference type="Pfam" id="PF12704"/>
    </source>
</evidence>
<feature type="transmembrane region" description="Helical" evidence="6">
    <location>
        <begin position="360"/>
        <end position="381"/>
    </location>
</feature>
<feature type="domain" description="MacB-like periplasmic core" evidence="8">
    <location>
        <begin position="17"/>
        <end position="236"/>
    </location>
</feature>
<proteinExistence type="predicted"/>
<feature type="transmembrane region" description="Helical" evidence="6">
    <location>
        <begin position="484"/>
        <end position="506"/>
    </location>
</feature>
<evidence type="ECO:0000313" key="9">
    <source>
        <dbReference type="EMBL" id="MBB6098578.1"/>
    </source>
</evidence>
<comment type="subcellular location">
    <subcellularLocation>
        <location evidence="1">Cell membrane</location>
        <topology evidence="1">Multi-pass membrane protein</topology>
    </subcellularLocation>
</comment>
<reference evidence="9 10" key="1">
    <citation type="submission" date="2020-08" db="EMBL/GenBank/DDBJ databases">
        <title>Genomic Encyclopedia of Type Strains, Phase IV (KMG-IV): sequencing the most valuable type-strain genomes for metagenomic binning, comparative biology and taxonomic classification.</title>
        <authorList>
            <person name="Goeker M."/>
        </authorList>
    </citation>
    <scope>NUCLEOTIDE SEQUENCE [LARGE SCALE GENOMIC DNA]</scope>
    <source>
        <strain evidence="9 10">DSM 21458</strain>
    </source>
</reference>
<evidence type="ECO:0000313" key="10">
    <source>
        <dbReference type="Proteomes" id="UP000569951"/>
    </source>
</evidence>
<dbReference type="GO" id="GO:0005886">
    <property type="term" value="C:plasma membrane"/>
    <property type="evidence" value="ECO:0007669"/>
    <property type="project" value="UniProtKB-SubCell"/>
</dbReference>
<dbReference type="Pfam" id="PF12704">
    <property type="entry name" value="MacB_PCD"/>
    <property type="match status" value="2"/>
</dbReference>
<dbReference type="PANTHER" id="PTHR30287">
    <property type="entry name" value="MEMBRANE COMPONENT OF PREDICTED ABC SUPERFAMILY METABOLITE UPTAKE TRANSPORTER"/>
    <property type="match status" value="1"/>
</dbReference>
<dbReference type="Proteomes" id="UP000569951">
    <property type="component" value="Unassembled WGS sequence"/>
</dbReference>
<dbReference type="InterPro" id="IPR003838">
    <property type="entry name" value="ABC3_permease_C"/>
</dbReference>
<dbReference type="EMBL" id="JACHHG010000006">
    <property type="protein sequence ID" value="MBB6098578.1"/>
    <property type="molecule type" value="Genomic_DNA"/>
</dbReference>
<gene>
    <name evidence="9" type="ORF">HNR42_002012</name>
</gene>
<feature type="transmembrane region" description="Helical" evidence="6">
    <location>
        <begin position="723"/>
        <end position="745"/>
    </location>
</feature>
<feature type="transmembrane region" description="Helical" evidence="6">
    <location>
        <begin position="766"/>
        <end position="790"/>
    </location>
</feature>
<evidence type="ECO:0000256" key="5">
    <source>
        <dbReference type="ARBA" id="ARBA00023136"/>
    </source>
</evidence>
<keyword evidence="10" id="KW-1185">Reference proteome</keyword>
<keyword evidence="3 6" id="KW-0812">Transmembrane</keyword>
<protein>
    <submittedName>
        <fullName evidence="9">Putative ABC transport system permease protein</fullName>
    </submittedName>
</protein>
<comment type="caution">
    <text evidence="9">The sequence shown here is derived from an EMBL/GenBank/DDBJ whole genome shotgun (WGS) entry which is preliminary data.</text>
</comment>
<organism evidence="9 10">
    <name type="scientific">Deinobacterium chartae</name>
    <dbReference type="NCBI Taxonomy" id="521158"/>
    <lineage>
        <taxon>Bacteria</taxon>
        <taxon>Thermotogati</taxon>
        <taxon>Deinococcota</taxon>
        <taxon>Deinococci</taxon>
        <taxon>Deinococcales</taxon>
        <taxon>Deinococcaceae</taxon>
        <taxon>Deinobacterium</taxon>
    </lineage>
</organism>
<keyword evidence="4 6" id="KW-1133">Transmembrane helix</keyword>
<keyword evidence="2" id="KW-1003">Cell membrane</keyword>
<evidence type="ECO:0000256" key="6">
    <source>
        <dbReference type="SAM" id="Phobius"/>
    </source>
</evidence>
<evidence type="ECO:0000256" key="2">
    <source>
        <dbReference type="ARBA" id="ARBA00022475"/>
    </source>
</evidence>
<feature type="transmembrane region" description="Helical" evidence="6">
    <location>
        <begin position="313"/>
        <end position="340"/>
    </location>
</feature>
<dbReference type="InterPro" id="IPR038766">
    <property type="entry name" value="Membrane_comp_ABC_pdt"/>
</dbReference>
<feature type="domain" description="ABC3 transporter permease C-terminal" evidence="7">
    <location>
        <begin position="724"/>
        <end position="842"/>
    </location>
</feature>
<evidence type="ECO:0000259" key="7">
    <source>
        <dbReference type="Pfam" id="PF02687"/>
    </source>
</evidence>
<dbReference type="InterPro" id="IPR025857">
    <property type="entry name" value="MacB_PCD"/>
</dbReference>
<dbReference type="PANTHER" id="PTHR30287:SF2">
    <property type="entry name" value="BLL1001 PROTEIN"/>
    <property type="match status" value="1"/>
</dbReference>
<accession>A0A841I2K8</accession>
<evidence type="ECO:0000256" key="4">
    <source>
        <dbReference type="ARBA" id="ARBA00022989"/>
    </source>
</evidence>
<feature type="domain" description="ABC3 transporter permease C-terminal" evidence="7">
    <location>
        <begin position="268"/>
        <end position="385"/>
    </location>
</feature>
<sequence>MLLRYTLQNLLRHAWRTLATVFGIAIGIAAVLATVTVGDNINANLARVFGTAAGRAELILAPGAGERAVLEARRAEAVARATPGVVATLATLEYYAVLRDEAERYQRPVVPGVQGGFLLSGQDTSRPQDLPVRLASGRFPRAGSNGIAVSQAFASREGLSEGSRLRLVGPLGELSFTVTGTLAADAGLANLNAGQVGVVNLSDLQKATFLEGRVSYLGLILARGSDAERVRADLERHLPAEFSVLYPAGRGQVSNGLVQTVQSGLQVLAATLMALAGFLAYNTFAAAVVERQREFALLRTLGFTRAQVLRMGYLEAATVSALGIVVGIGLGAGLSAAITFVNALLLEFPFVTLTLPWDKLLLAAAVGTVTALVAASGPARAASRVAPVVAAREAYVAGTRTPYLLGLLLLIAGLAAALWRPPREYALPVASIAMALVFVGIALVAPALIPATGRVLGRPLRALLGLPGRLGIDFASRSRGRNGVAVGAVALGLGLIVGVGGMVSGINDSLRRWVDTTIVGDMFVAAAAPFPADFKARLSRTFPELSEVSAVSVRVARFRPPGGRARNASVILTDPERYDPRRGSGQLQFLPGQGSLEATSDAFYRGRGVYVSGTIADRYGTYRGSTLELRTSRGWLPFRVLGVVVDYTSAGESVIGNLGDLELFGGGRPELYVLSVRPGVEAQAVGARLKRVFPELFLDVQYNRPYKDLILNVTGQFFGTTHALLAVAVFVAALGVANTLGMNLAERMHEMAVLRALGLTRGGLTRAIIAEGVLVTVLGTVLGLLAGAALGQTITAAANSLTGYRVAPSYPPGLFLTALLASPLIGVLAALLPARRASRLQPARALRASEEA</sequence>
<evidence type="ECO:0000256" key="1">
    <source>
        <dbReference type="ARBA" id="ARBA00004651"/>
    </source>
</evidence>
<evidence type="ECO:0000256" key="3">
    <source>
        <dbReference type="ARBA" id="ARBA00022692"/>
    </source>
</evidence>
<keyword evidence="5 6" id="KW-0472">Membrane</keyword>
<dbReference type="Pfam" id="PF02687">
    <property type="entry name" value="FtsX"/>
    <property type="match status" value="2"/>
</dbReference>
<dbReference type="RefSeq" id="WP_183987113.1">
    <property type="nucleotide sequence ID" value="NZ_JACHHG010000006.1"/>
</dbReference>
<name>A0A841I2K8_9DEIO</name>
<feature type="domain" description="MacB-like periplasmic core" evidence="8">
    <location>
        <begin position="485"/>
        <end position="691"/>
    </location>
</feature>
<feature type="transmembrane region" description="Helical" evidence="6">
    <location>
        <begin position="402"/>
        <end position="419"/>
    </location>
</feature>
<feature type="transmembrane region" description="Helical" evidence="6">
    <location>
        <begin position="810"/>
        <end position="832"/>
    </location>
</feature>
<feature type="transmembrane region" description="Helical" evidence="6">
    <location>
        <begin position="267"/>
        <end position="289"/>
    </location>
</feature>
<dbReference type="AlphaFoldDB" id="A0A841I2K8"/>